<evidence type="ECO:0000313" key="2">
    <source>
        <dbReference type="Proteomes" id="UP000499080"/>
    </source>
</evidence>
<comment type="caution">
    <text evidence="1">The sequence shown here is derived from an EMBL/GenBank/DDBJ whole genome shotgun (WGS) entry which is preliminary data.</text>
</comment>
<name>A0A4Y2BJZ3_ARAVE</name>
<protein>
    <submittedName>
        <fullName evidence="1">Uncharacterized protein</fullName>
    </submittedName>
</protein>
<proteinExistence type="predicted"/>
<accession>A0A4Y2BJZ3</accession>
<sequence length="108" mass="12603">MVMFERMFQSLGGLVAVSTFGSDDHGFETRFHCRFMSYVDLLQAKSFVEDQTSSCWCEVKIWKAHTAYWKGRENSAVLTSFSSVFFLDVENSPHWQRTRVAIVNYKTR</sequence>
<dbReference type="EMBL" id="BGPR01000081">
    <property type="protein sequence ID" value="GBL91675.1"/>
    <property type="molecule type" value="Genomic_DNA"/>
</dbReference>
<dbReference type="Proteomes" id="UP000499080">
    <property type="component" value="Unassembled WGS sequence"/>
</dbReference>
<dbReference type="AlphaFoldDB" id="A0A4Y2BJZ3"/>
<gene>
    <name evidence="1" type="ORF">AVEN_71328_1</name>
</gene>
<evidence type="ECO:0000313" key="1">
    <source>
        <dbReference type="EMBL" id="GBL91675.1"/>
    </source>
</evidence>
<reference evidence="1 2" key="1">
    <citation type="journal article" date="2019" name="Sci. Rep.">
        <title>Orb-weaving spider Araneus ventricosus genome elucidates the spidroin gene catalogue.</title>
        <authorList>
            <person name="Kono N."/>
            <person name="Nakamura H."/>
            <person name="Ohtoshi R."/>
            <person name="Moran D.A.P."/>
            <person name="Shinohara A."/>
            <person name="Yoshida Y."/>
            <person name="Fujiwara M."/>
            <person name="Mori M."/>
            <person name="Tomita M."/>
            <person name="Arakawa K."/>
        </authorList>
    </citation>
    <scope>NUCLEOTIDE SEQUENCE [LARGE SCALE GENOMIC DNA]</scope>
</reference>
<keyword evidence="2" id="KW-1185">Reference proteome</keyword>
<organism evidence="1 2">
    <name type="scientific">Araneus ventricosus</name>
    <name type="common">Orbweaver spider</name>
    <name type="synonym">Epeira ventricosa</name>
    <dbReference type="NCBI Taxonomy" id="182803"/>
    <lineage>
        <taxon>Eukaryota</taxon>
        <taxon>Metazoa</taxon>
        <taxon>Ecdysozoa</taxon>
        <taxon>Arthropoda</taxon>
        <taxon>Chelicerata</taxon>
        <taxon>Arachnida</taxon>
        <taxon>Araneae</taxon>
        <taxon>Araneomorphae</taxon>
        <taxon>Entelegynae</taxon>
        <taxon>Araneoidea</taxon>
        <taxon>Araneidae</taxon>
        <taxon>Araneus</taxon>
    </lineage>
</organism>